<evidence type="ECO:0000313" key="5">
    <source>
        <dbReference type="Proteomes" id="UP001152523"/>
    </source>
</evidence>
<dbReference type="Pfam" id="PF03732">
    <property type="entry name" value="Retrotrans_gag"/>
    <property type="match status" value="1"/>
</dbReference>
<dbReference type="GO" id="GO:0003676">
    <property type="term" value="F:nucleic acid binding"/>
    <property type="evidence" value="ECO:0007669"/>
    <property type="project" value="InterPro"/>
</dbReference>
<dbReference type="InterPro" id="IPR001878">
    <property type="entry name" value="Znf_CCHC"/>
</dbReference>
<evidence type="ECO:0000313" key="4">
    <source>
        <dbReference type="EMBL" id="CAH9139221.1"/>
    </source>
</evidence>
<keyword evidence="1" id="KW-0862">Zinc</keyword>
<dbReference type="InterPro" id="IPR005162">
    <property type="entry name" value="Retrotrans_gag_dom"/>
</dbReference>
<feature type="compositionally biased region" description="Polar residues" evidence="2">
    <location>
        <begin position="263"/>
        <end position="277"/>
    </location>
</feature>
<evidence type="ECO:0000256" key="1">
    <source>
        <dbReference type="PROSITE-ProRule" id="PRU00047"/>
    </source>
</evidence>
<feature type="domain" description="CCHC-type" evidence="3">
    <location>
        <begin position="214"/>
        <end position="230"/>
    </location>
</feature>
<feature type="region of interest" description="Disordered" evidence="2">
    <location>
        <begin position="227"/>
        <end position="277"/>
    </location>
</feature>
<dbReference type="EMBL" id="CAMAPF010001015">
    <property type="protein sequence ID" value="CAH9139221.1"/>
    <property type="molecule type" value="Genomic_DNA"/>
</dbReference>
<protein>
    <recommendedName>
        <fullName evidence="3">CCHC-type domain-containing protein</fullName>
    </recommendedName>
</protein>
<dbReference type="SMART" id="SM00343">
    <property type="entry name" value="ZnF_C2HC"/>
    <property type="match status" value="1"/>
</dbReference>
<gene>
    <name evidence="4" type="ORF">CEPIT_LOCUS37428</name>
</gene>
<dbReference type="Proteomes" id="UP001152523">
    <property type="component" value="Unassembled WGS sequence"/>
</dbReference>
<dbReference type="PROSITE" id="PS50158">
    <property type="entry name" value="ZF_CCHC"/>
    <property type="match status" value="1"/>
</dbReference>
<keyword evidence="5" id="KW-1185">Reference proteome</keyword>
<dbReference type="AlphaFoldDB" id="A0AAV0FUP0"/>
<feature type="region of interest" description="Disordered" evidence="2">
    <location>
        <begin position="156"/>
        <end position="188"/>
    </location>
</feature>
<keyword evidence="1" id="KW-0863">Zinc-finger</keyword>
<accession>A0AAV0FUP0</accession>
<dbReference type="GO" id="GO:0008270">
    <property type="term" value="F:zinc ion binding"/>
    <property type="evidence" value="ECO:0007669"/>
    <property type="project" value="UniProtKB-KW"/>
</dbReference>
<dbReference type="PANTHER" id="PTHR34482">
    <property type="entry name" value="DNA DAMAGE-INDUCIBLE PROTEIN 1-LIKE"/>
    <property type="match status" value="1"/>
</dbReference>
<dbReference type="Gene3D" id="4.10.60.10">
    <property type="entry name" value="Zinc finger, CCHC-type"/>
    <property type="match status" value="1"/>
</dbReference>
<proteinExistence type="predicted"/>
<keyword evidence="1" id="KW-0479">Metal-binding</keyword>
<sequence>MQLTPNLKMRVATRMLEGLASTWWEGVKGKYNGDVTWDNFELEFYRQYYSSFEVNQKRREYTTIKQGDEYTVKQLEQKFRDLARYLPEYAGNENRMVDHFWNALNLEVRERAAYQNNMTFNEVVTRGLIGEELWEERKAKDAEEARKRMWEINDSYDQSKRQNTGVERGSKMPMPLSTYNQGSVTQGVKSVSSRVRRCDNCDKYHYGTCREPKRCFFCGDTGHMKIHCPQRGSNTTSGANEGTMGDMNLAGPSQASTRHRGDNVSNIHSGNQRRTQR</sequence>
<organism evidence="4 5">
    <name type="scientific">Cuscuta epithymum</name>
    <dbReference type="NCBI Taxonomy" id="186058"/>
    <lineage>
        <taxon>Eukaryota</taxon>
        <taxon>Viridiplantae</taxon>
        <taxon>Streptophyta</taxon>
        <taxon>Embryophyta</taxon>
        <taxon>Tracheophyta</taxon>
        <taxon>Spermatophyta</taxon>
        <taxon>Magnoliopsida</taxon>
        <taxon>eudicotyledons</taxon>
        <taxon>Gunneridae</taxon>
        <taxon>Pentapetalae</taxon>
        <taxon>asterids</taxon>
        <taxon>lamiids</taxon>
        <taxon>Solanales</taxon>
        <taxon>Convolvulaceae</taxon>
        <taxon>Cuscuteae</taxon>
        <taxon>Cuscuta</taxon>
        <taxon>Cuscuta subgen. Cuscuta</taxon>
    </lineage>
</organism>
<reference evidence="4" key="1">
    <citation type="submission" date="2022-07" db="EMBL/GenBank/DDBJ databases">
        <authorList>
            <person name="Macas J."/>
            <person name="Novak P."/>
            <person name="Neumann P."/>
        </authorList>
    </citation>
    <scope>NUCLEOTIDE SEQUENCE</scope>
</reference>
<feature type="compositionally biased region" description="Polar residues" evidence="2">
    <location>
        <begin position="177"/>
        <end position="188"/>
    </location>
</feature>
<dbReference type="PANTHER" id="PTHR34482:SF48">
    <property type="entry name" value="GAG PROTEASE POLYPROTEIN"/>
    <property type="match status" value="1"/>
</dbReference>
<evidence type="ECO:0000256" key="2">
    <source>
        <dbReference type="SAM" id="MobiDB-lite"/>
    </source>
</evidence>
<name>A0AAV0FUP0_9ASTE</name>
<comment type="caution">
    <text evidence="4">The sequence shown here is derived from an EMBL/GenBank/DDBJ whole genome shotgun (WGS) entry which is preliminary data.</text>
</comment>
<feature type="compositionally biased region" description="Polar residues" evidence="2">
    <location>
        <begin position="231"/>
        <end position="240"/>
    </location>
</feature>
<evidence type="ECO:0000259" key="3">
    <source>
        <dbReference type="PROSITE" id="PS50158"/>
    </source>
</evidence>